<reference evidence="1" key="1">
    <citation type="submission" date="2014-09" db="EMBL/GenBank/DDBJ databases">
        <authorList>
            <person name="Magalhaes I.L.F."/>
            <person name="Oliveira U."/>
            <person name="Santos F.R."/>
            <person name="Vidigal T.H.D.A."/>
            <person name="Brescovit A.D."/>
            <person name="Santos A.J."/>
        </authorList>
    </citation>
    <scope>NUCLEOTIDE SEQUENCE</scope>
    <source>
        <tissue evidence="1">Shoot tissue taken approximately 20 cm above the soil surface</tissue>
    </source>
</reference>
<dbReference type="AlphaFoldDB" id="A0A0A9HEP8"/>
<organism evidence="1">
    <name type="scientific">Arundo donax</name>
    <name type="common">Giant reed</name>
    <name type="synonym">Donax arundinaceus</name>
    <dbReference type="NCBI Taxonomy" id="35708"/>
    <lineage>
        <taxon>Eukaryota</taxon>
        <taxon>Viridiplantae</taxon>
        <taxon>Streptophyta</taxon>
        <taxon>Embryophyta</taxon>
        <taxon>Tracheophyta</taxon>
        <taxon>Spermatophyta</taxon>
        <taxon>Magnoliopsida</taxon>
        <taxon>Liliopsida</taxon>
        <taxon>Poales</taxon>
        <taxon>Poaceae</taxon>
        <taxon>PACMAD clade</taxon>
        <taxon>Arundinoideae</taxon>
        <taxon>Arundineae</taxon>
        <taxon>Arundo</taxon>
    </lineage>
</organism>
<dbReference type="EMBL" id="GBRH01162669">
    <property type="protein sequence ID" value="JAE35227.1"/>
    <property type="molecule type" value="Transcribed_RNA"/>
</dbReference>
<proteinExistence type="predicted"/>
<accession>A0A0A9HEP8</accession>
<evidence type="ECO:0000313" key="1">
    <source>
        <dbReference type="EMBL" id="JAE35227.1"/>
    </source>
</evidence>
<protein>
    <submittedName>
        <fullName evidence="1">Uncharacterized protein</fullName>
    </submittedName>
</protein>
<sequence length="54" mass="6055">MPKPQQNLQKALLVGCPLHKYFYAISPVVHTGAIFVRLGCHPLLLLQRLHGCSF</sequence>
<reference evidence="1" key="2">
    <citation type="journal article" date="2015" name="Data Brief">
        <title>Shoot transcriptome of the giant reed, Arundo donax.</title>
        <authorList>
            <person name="Barrero R.A."/>
            <person name="Guerrero F.D."/>
            <person name="Moolhuijzen P."/>
            <person name="Goolsby J.A."/>
            <person name="Tidwell J."/>
            <person name="Bellgard S.E."/>
            <person name="Bellgard M.I."/>
        </authorList>
    </citation>
    <scope>NUCLEOTIDE SEQUENCE</scope>
    <source>
        <tissue evidence="1">Shoot tissue taken approximately 20 cm above the soil surface</tissue>
    </source>
</reference>
<name>A0A0A9HEP8_ARUDO</name>